<gene>
    <name evidence="3" type="ORF">BS50DRAFT_613254</name>
</gene>
<feature type="chain" id="PRO_5015548180" description="Alpha-1,3-mannosyltransferase" evidence="2">
    <location>
        <begin position="29"/>
        <end position="128"/>
    </location>
</feature>
<dbReference type="AlphaFoldDB" id="A0A2T2NA48"/>
<dbReference type="Proteomes" id="UP000240883">
    <property type="component" value="Unassembled WGS sequence"/>
</dbReference>
<evidence type="ECO:0000313" key="4">
    <source>
        <dbReference type="Proteomes" id="UP000240883"/>
    </source>
</evidence>
<protein>
    <recommendedName>
        <fullName evidence="5">Alpha-1,3-mannosyltransferase</fullName>
    </recommendedName>
</protein>
<reference evidence="3 4" key="1">
    <citation type="journal article" date="2018" name="Front. Microbiol.">
        <title>Genome-Wide Analysis of Corynespora cassiicola Leaf Fall Disease Putative Effectors.</title>
        <authorList>
            <person name="Lopez D."/>
            <person name="Ribeiro S."/>
            <person name="Label P."/>
            <person name="Fumanal B."/>
            <person name="Venisse J.S."/>
            <person name="Kohler A."/>
            <person name="de Oliveira R.R."/>
            <person name="Labutti K."/>
            <person name="Lipzen A."/>
            <person name="Lail K."/>
            <person name="Bauer D."/>
            <person name="Ohm R.A."/>
            <person name="Barry K.W."/>
            <person name="Spatafora J."/>
            <person name="Grigoriev I.V."/>
            <person name="Martin F.M."/>
            <person name="Pujade-Renaud V."/>
        </authorList>
    </citation>
    <scope>NUCLEOTIDE SEQUENCE [LARGE SCALE GENOMIC DNA]</scope>
    <source>
        <strain evidence="3 4">Philippines</strain>
    </source>
</reference>
<dbReference type="OrthoDB" id="5410040at2759"/>
<dbReference type="EMBL" id="KZ678142">
    <property type="protein sequence ID" value="PSN62240.1"/>
    <property type="molecule type" value="Genomic_DNA"/>
</dbReference>
<sequence>MPPHLHPRSRMTTSLFTTTLMISFLVVATPHLLPCPVDPRTLADSSDPEAFSGDRRRRRRRRVLSDSENSEVSVEDATAMPRRPCPVPKPGGLIGQVLGVKKESTDEYPSVTVEVSKARWQNQSEESE</sequence>
<feature type="compositionally biased region" description="Low complexity" evidence="1">
    <location>
        <begin position="66"/>
        <end position="76"/>
    </location>
</feature>
<keyword evidence="2" id="KW-0732">Signal</keyword>
<dbReference type="PANTHER" id="PTHR40020">
    <property type="entry name" value="CYTOCHROME C OXIDASE ASSEMBLY FACTOR 2"/>
    <property type="match status" value="1"/>
</dbReference>
<accession>A0A2T2NA48</accession>
<feature type="region of interest" description="Disordered" evidence="1">
    <location>
        <begin position="39"/>
        <end position="93"/>
    </location>
</feature>
<evidence type="ECO:0008006" key="5">
    <source>
        <dbReference type="Google" id="ProtNLM"/>
    </source>
</evidence>
<proteinExistence type="predicted"/>
<dbReference type="PANTHER" id="PTHR40020:SF1">
    <property type="entry name" value="CYTOCHROME C OXIDASE ASSEMBLY FACTOR 2"/>
    <property type="match status" value="1"/>
</dbReference>
<organism evidence="3 4">
    <name type="scientific">Corynespora cassiicola Philippines</name>
    <dbReference type="NCBI Taxonomy" id="1448308"/>
    <lineage>
        <taxon>Eukaryota</taxon>
        <taxon>Fungi</taxon>
        <taxon>Dikarya</taxon>
        <taxon>Ascomycota</taxon>
        <taxon>Pezizomycotina</taxon>
        <taxon>Dothideomycetes</taxon>
        <taxon>Pleosporomycetidae</taxon>
        <taxon>Pleosporales</taxon>
        <taxon>Corynesporascaceae</taxon>
        <taxon>Corynespora</taxon>
    </lineage>
</organism>
<feature type="signal peptide" evidence="2">
    <location>
        <begin position="1"/>
        <end position="28"/>
    </location>
</feature>
<dbReference type="GO" id="GO:0033617">
    <property type="term" value="P:mitochondrial respiratory chain complex IV assembly"/>
    <property type="evidence" value="ECO:0007669"/>
    <property type="project" value="TreeGrafter"/>
</dbReference>
<dbReference type="GO" id="GO:0005759">
    <property type="term" value="C:mitochondrial matrix"/>
    <property type="evidence" value="ECO:0007669"/>
    <property type="project" value="TreeGrafter"/>
</dbReference>
<evidence type="ECO:0000313" key="3">
    <source>
        <dbReference type="EMBL" id="PSN62240.1"/>
    </source>
</evidence>
<evidence type="ECO:0000256" key="1">
    <source>
        <dbReference type="SAM" id="MobiDB-lite"/>
    </source>
</evidence>
<evidence type="ECO:0000256" key="2">
    <source>
        <dbReference type="SAM" id="SignalP"/>
    </source>
</evidence>
<keyword evidence="4" id="KW-1185">Reference proteome</keyword>
<name>A0A2T2NA48_CORCC</name>